<protein>
    <recommendedName>
        <fullName evidence="9">C2H2-type domain-containing protein</fullName>
    </recommendedName>
</protein>
<feature type="compositionally biased region" description="Polar residues" evidence="8">
    <location>
        <begin position="82"/>
        <end position="101"/>
    </location>
</feature>
<feature type="compositionally biased region" description="Basic and acidic residues" evidence="8">
    <location>
        <begin position="499"/>
        <end position="521"/>
    </location>
</feature>
<evidence type="ECO:0000256" key="3">
    <source>
        <dbReference type="ARBA" id="ARBA00022737"/>
    </source>
</evidence>
<evidence type="ECO:0000313" key="10">
    <source>
        <dbReference type="EMBL" id="TPX43024.1"/>
    </source>
</evidence>
<keyword evidence="2" id="KW-0479">Metal-binding</keyword>
<feature type="region of interest" description="Disordered" evidence="8">
    <location>
        <begin position="312"/>
        <end position="359"/>
    </location>
</feature>
<proteinExistence type="predicted"/>
<evidence type="ECO:0000256" key="7">
    <source>
        <dbReference type="PROSITE-ProRule" id="PRU00042"/>
    </source>
</evidence>
<dbReference type="SMART" id="SM00355">
    <property type="entry name" value="ZnF_C2H2"/>
    <property type="match status" value="3"/>
</dbReference>
<dbReference type="InterPro" id="IPR036236">
    <property type="entry name" value="Znf_C2H2_sf"/>
</dbReference>
<keyword evidence="3" id="KW-0677">Repeat</keyword>
<dbReference type="PROSITE" id="PS00028">
    <property type="entry name" value="ZINC_FINGER_C2H2_1"/>
    <property type="match status" value="3"/>
</dbReference>
<dbReference type="GO" id="GO:0005634">
    <property type="term" value="C:nucleus"/>
    <property type="evidence" value="ECO:0007669"/>
    <property type="project" value="UniProtKB-SubCell"/>
</dbReference>
<feature type="compositionally biased region" description="Polar residues" evidence="8">
    <location>
        <begin position="657"/>
        <end position="668"/>
    </location>
</feature>
<evidence type="ECO:0000256" key="8">
    <source>
        <dbReference type="SAM" id="MobiDB-lite"/>
    </source>
</evidence>
<keyword evidence="5" id="KW-0862">Zinc</keyword>
<dbReference type="PROSITE" id="PS50157">
    <property type="entry name" value="ZINC_FINGER_C2H2_2"/>
    <property type="match status" value="3"/>
</dbReference>
<accession>A0A507CV08</accession>
<gene>
    <name evidence="10" type="ORF">SeMB42_g04887</name>
</gene>
<feature type="region of interest" description="Disordered" evidence="8">
    <location>
        <begin position="632"/>
        <end position="725"/>
    </location>
</feature>
<feature type="region of interest" description="Disordered" evidence="8">
    <location>
        <begin position="34"/>
        <end position="60"/>
    </location>
</feature>
<dbReference type="PANTHER" id="PTHR16515:SF49">
    <property type="entry name" value="GASTRULA ZINC FINGER PROTEIN XLCGF49.1-LIKE-RELATED"/>
    <property type="match status" value="1"/>
</dbReference>
<dbReference type="InterPro" id="IPR013087">
    <property type="entry name" value="Znf_C2H2_type"/>
</dbReference>
<dbReference type="GO" id="GO:0010468">
    <property type="term" value="P:regulation of gene expression"/>
    <property type="evidence" value="ECO:0007669"/>
    <property type="project" value="TreeGrafter"/>
</dbReference>
<evidence type="ECO:0000256" key="5">
    <source>
        <dbReference type="ARBA" id="ARBA00022833"/>
    </source>
</evidence>
<reference evidence="10 11" key="1">
    <citation type="journal article" date="2019" name="Sci. Rep.">
        <title>Comparative genomics of chytrid fungi reveal insights into the obligate biotrophic and pathogenic lifestyle of Synchytrium endobioticum.</title>
        <authorList>
            <person name="van de Vossenberg B.T.L.H."/>
            <person name="Warris S."/>
            <person name="Nguyen H.D.T."/>
            <person name="van Gent-Pelzer M.P.E."/>
            <person name="Joly D.L."/>
            <person name="van de Geest H.C."/>
            <person name="Bonants P.J.M."/>
            <person name="Smith D.S."/>
            <person name="Levesque C.A."/>
            <person name="van der Lee T.A.J."/>
        </authorList>
    </citation>
    <scope>NUCLEOTIDE SEQUENCE [LARGE SCALE GENOMIC DNA]</scope>
    <source>
        <strain evidence="10 11">MB42</strain>
    </source>
</reference>
<keyword evidence="6" id="KW-0539">Nucleus</keyword>
<sequence>HQPLELHYPSTPIASLPFMWDALPTPIMESPRSLYAPPKSPVNGSGPLPSAPPSPLHGATHRMSVAPEYRPATPVAARNVLPTPQITPNATSNNLRSSPLRTPNHWAGTAANVDINRHSPTSESSQDGCNITLDINLVLIKSPPKRRHDSGPSSTPIFSADQEASFPSTQPPFNHISRATIAPDALPFYHLFYPALEEAAVQVASRFPEFASSGKVTPELIQAYAEAAANAIEHLSFSPAPCSPSSSDDGHDEAFGNRDPVSDDSAIHLQSGLPNSTHIFHRSNHSPSSSLYPYYYTPALAFLAHHERHDTISPHDHYRRSSSSQQTEQGEIMNSPSVLNSNQSPSTSAQFRRRRRHKGTRFTMQPRKVKKLPHISITQADVALADQVNFLPDGKLPCPWPACSELFVRRYNLRVHYASHIRAQRRREIDIVSGLVDNDDDVHHSYQEEIHQIAGPQRRGRGRPRGSLSRRVYSYRVPLDNDGYRIHPLSQSSFLESGHSAESDRGDDNEEEHTYDNEKGYPRNVSTFANDDDKDLRGGLYHTSKSTRNRSIHYSGPHGAQQDEQRQGWNLLPTSSHCLNILSPLSVARSENSEALAPRQQLVSMESDISHASGSRRPRRNVFHRLWDQGSDDDLARYTSPHQESAYIKSEPEGDSDASNASSFSVGNSQARKAASTRRRRHRRARSSNTSVKSDSGATTPVRSPSGTRTVKQNPDGSPAWIDYPSSENVSEVVSSVNPDHSGRYPCPYRGCPRAFGRRFNLRTHYSATHIGERKFGCPKCTRRFARKADLDRHCRLMHRD</sequence>
<feature type="domain" description="C2H2-type" evidence="9">
    <location>
        <begin position="745"/>
        <end position="775"/>
    </location>
</feature>
<comment type="subcellular location">
    <subcellularLocation>
        <location evidence="1">Nucleus</location>
    </subcellularLocation>
</comment>
<dbReference type="Gene3D" id="3.30.160.60">
    <property type="entry name" value="Classic Zinc Finger"/>
    <property type="match status" value="2"/>
</dbReference>
<feature type="domain" description="C2H2-type" evidence="9">
    <location>
        <begin position="396"/>
        <end position="425"/>
    </location>
</feature>
<feature type="compositionally biased region" description="Basic residues" evidence="8">
    <location>
        <begin position="675"/>
        <end position="686"/>
    </location>
</feature>
<evidence type="ECO:0000259" key="9">
    <source>
        <dbReference type="PROSITE" id="PS50157"/>
    </source>
</evidence>
<feature type="region of interest" description="Disordered" evidence="8">
    <location>
        <begin position="142"/>
        <end position="171"/>
    </location>
</feature>
<dbReference type="SUPFAM" id="SSF57667">
    <property type="entry name" value="beta-beta-alpha zinc fingers"/>
    <property type="match status" value="1"/>
</dbReference>
<dbReference type="VEuPathDB" id="FungiDB:SeMB42_g04887"/>
<dbReference type="PANTHER" id="PTHR16515">
    <property type="entry name" value="PR DOMAIN ZINC FINGER PROTEIN"/>
    <property type="match status" value="1"/>
</dbReference>
<feature type="compositionally biased region" description="Polar residues" evidence="8">
    <location>
        <begin position="689"/>
        <end position="716"/>
    </location>
</feature>
<feature type="non-terminal residue" evidence="10">
    <location>
        <position position="1"/>
    </location>
</feature>
<dbReference type="InterPro" id="IPR050331">
    <property type="entry name" value="Zinc_finger"/>
</dbReference>
<dbReference type="STRING" id="286115.A0A507CV08"/>
<keyword evidence="4 7" id="KW-0863">Zinc-finger</keyword>
<dbReference type="AlphaFoldDB" id="A0A507CV08"/>
<comment type="caution">
    <text evidence="10">The sequence shown here is derived from an EMBL/GenBank/DDBJ whole genome shotgun (WGS) entry which is preliminary data.</text>
</comment>
<feature type="region of interest" description="Disordered" evidence="8">
    <location>
        <begin position="491"/>
        <end position="564"/>
    </location>
</feature>
<feature type="domain" description="C2H2-type" evidence="9">
    <location>
        <begin position="776"/>
        <end position="801"/>
    </location>
</feature>
<feature type="region of interest" description="Disordered" evidence="8">
    <location>
        <begin position="239"/>
        <end position="270"/>
    </location>
</feature>
<feature type="region of interest" description="Disordered" evidence="8">
    <location>
        <begin position="81"/>
        <end position="106"/>
    </location>
</feature>
<organism evidence="10 11">
    <name type="scientific">Synchytrium endobioticum</name>
    <dbReference type="NCBI Taxonomy" id="286115"/>
    <lineage>
        <taxon>Eukaryota</taxon>
        <taxon>Fungi</taxon>
        <taxon>Fungi incertae sedis</taxon>
        <taxon>Chytridiomycota</taxon>
        <taxon>Chytridiomycota incertae sedis</taxon>
        <taxon>Chytridiomycetes</taxon>
        <taxon>Synchytriales</taxon>
        <taxon>Synchytriaceae</taxon>
        <taxon>Synchytrium</taxon>
    </lineage>
</organism>
<evidence type="ECO:0000256" key="1">
    <source>
        <dbReference type="ARBA" id="ARBA00004123"/>
    </source>
</evidence>
<dbReference type="EMBL" id="QEAN01000212">
    <property type="protein sequence ID" value="TPX43024.1"/>
    <property type="molecule type" value="Genomic_DNA"/>
</dbReference>
<dbReference type="Proteomes" id="UP000317494">
    <property type="component" value="Unassembled WGS sequence"/>
</dbReference>
<evidence type="ECO:0000256" key="2">
    <source>
        <dbReference type="ARBA" id="ARBA00022723"/>
    </source>
</evidence>
<evidence type="ECO:0000256" key="6">
    <source>
        <dbReference type="ARBA" id="ARBA00023242"/>
    </source>
</evidence>
<name>A0A507CV08_9FUNG</name>
<dbReference type="GO" id="GO:0008270">
    <property type="term" value="F:zinc ion binding"/>
    <property type="evidence" value="ECO:0007669"/>
    <property type="project" value="UniProtKB-KW"/>
</dbReference>
<evidence type="ECO:0000313" key="11">
    <source>
        <dbReference type="Proteomes" id="UP000317494"/>
    </source>
</evidence>
<feature type="compositionally biased region" description="Polar residues" evidence="8">
    <location>
        <begin position="321"/>
        <end position="350"/>
    </location>
</feature>
<evidence type="ECO:0000256" key="4">
    <source>
        <dbReference type="ARBA" id="ARBA00022771"/>
    </source>
</evidence>
<keyword evidence="11" id="KW-1185">Reference proteome</keyword>